<evidence type="ECO:0000256" key="5">
    <source>
        <dbReference type="ARBA" id="ARBA00011881"/>
    </source>
</evidence>
<dbReference type="EMBL" id="BAABKD010000009">
    <property type="protein sequence ID" value="GAA5091249.1"/>
    <property type="molecule type" value="Genomic_DNA"/>
</dbReference>
<evidence type="ECO:0000259" key="11">
    <source>
        <dbReference type="Pfam" id="PF02900"/>
    </source>
</evidence>
<dbReference type="Pfam" id="PF02900">
    <property type="entry name" value="LigB"/>
    <property type="match status" value="1"/>
</dbReference>
<protein>
    <recommendedName>
        <fullName evidence="10">2,3-dihydroxyphenylpropionate/2,3-dihydroxicinnamic acid 1,2-dioxygenase</fullName>
        <ecNumber evidence="10">1.13.11.16</ecNumber>
    </recommendedName>
    <alternativeName>
        <fullName evidence="10">3-carboxyethylcatechol 2,3-dioxygenase</fullName>
    </alternativeName>
</protein>
<comment type="function">
    <text evidence="10">Catalyzes the non-heme iron(II)-dependent oxidative cleavage of 2,3-dihydroxyphenylpropionic acid and 2,3-dihydroxicinnamic acid into 2-hydroxy-6-ketononadienedioate and 2-hydroxy-6-ketononatrienedioate, respectively.</text>
</comment>
<evidence type="ECO:0000256" key="3">
    <source>
        <dbReference type="ARBA" id="ARBA00005207"/>
    </source>
</evidence>
<dbReference type="InterPro" id="IPR004183">
    <property type="entry name" value="Xdiol_dOase_suB"/>
</dbReference>
<comment type="subunit">
    <text evidence="5 10">Homotetramer.</text>
</comment>
<comment type="cofactor">
    <cofactor evidence="10">
        <name>Fe(2+)</name>
        <dbReference type="ChEBI" id="CHEBI:29033"/>
    </cofactor>
</comment>
<comment type="similarity">
    <text evidence="4 10">Belongs to the LigB/MhpB extradiol dioxygenase family.</text>
</comment>
<evidence type="ECO:0000256" key="10">
    <source>
        <dbReference type="HAMAP-Rule" id="MF_01653"/>
    </source>
</evidence>
<evidence type="ECO:0000256" key="7">
    <source>
        <dbReference type="ARBA" id="ARBA00022964"/>
    </source>
</evidence>
<organism evidence="12 13">
    <name type="scientific">Paenalcaligenes hermetiae</name>
    <dbReference type="NCBI Taxonomy" id="1157987"/>
    <lineage>
        <taxon>Bacteria</taxon>
        <taxon>Pseudomonadati</taxon>
        <taxon>Pseudomonadota</taxon>
        <taxon>Betaproteobacteria</taxon>
        <taxon>Burkholderiales</taxon>
        <taxon>Alcaligenaceae</taxon>
        <taxon>Paenalcaligenes</taxon>
    </lineage>
</organism>
<comment type="pathway">
    <text evidence="3 10">Aromatic compound metabolism; 3-phenylpropanoate degradation.</text>
</comment>
<evidence type="ECO:0000256" key="6">
    <source>
        <dbReference type="ARBA" id="ARBA00022797"/>
    </source>
</evidence>
<feature type="active site" description="Proton acceptor" evidence="10">
    <location>
        <position position="179"/>
    </location>
</feature>
<evidence type="ECO:0000256" key="4">
    <source>
        <dbReference type="ARBA" id="ARBA00007030"/>
    </source>
</evidence>
<keyword evidence="6 10" id="KW-0058">Aromatic hydrocarbons catabolism</keyword>
<dbReference type="EC" id="1.13.11.16" evidence="10"/>
<dbReference type="SUPFAM" id="SSF53213">
    <property type="entry name" value="LigB-like"/>
    <property type="match status" value="1"/>
</dbReference>
<evidence type="ECO:0000256" key="2">
    <source>
        <dbReference type="ARBA" id="ARBA00001843"/>
    </source>
</evidence>
<dbReference type="RefSeq" id="WP_345371025.1">
    <property type="nucleotide sequence ID" value="NZ_BAABKD010000009.1"/>
</dbReference>
<gene>
    <name evidence="10 12" type="primary">mhpB</name>
    <name evidence="12" type="ORF">GCM10023337_16870</name>
</gene>
<dbReference type="Gene3D" id="3.40.830.10">
    <property type="entry name" value="LigB-like"/>
    <property type="match status" value="1"/>
</dbReference>
<sequence length="312" mass="34083">MTVLLKCLSHTPLRGLYDPEPSIVAEVEQVLVQAKADVEAFDPELIILFAPDHYNGLFYDLMPPFVVATAAESVGDYNTPLGNLSIPQDLALDLVRYIHDKDVDVALSHRLQVDHGCTQILMETTGSLTRYPVIPIIINSVAPPFNPYRRIRKLGDAIGQFIATLNKRVLILGSGGLSHEPPVPLLSGAASEVAEFLICGRNPTPEARAAREARTVAAAKIFGTAECELTPLNAEWDNAFMDLLANNELEKVDAFEVEVISKEAGRSTHEVRTWVAAFAALAAQGDYTATKDYYRPINEWIAGYGVISAQPN</sequence>
<dbReference type="CDD" id="cd07365">
    <property type="entry name" value="MhpB_like"/>
    <property type="match status" value="1"/>
</dbReference>
<accession>A0ABP9M509</accession>
<keyword evidence="7 10" id="KW-0223">Dioxygenase</keyword>
<comment type="caution">
    <text evidence="12">The sequence shown here is derived from an EMBL/GenBank/DDBJ whole genome shotgun (WGS) entry which is preliminary data.</text>
</comment>
<comment type="catalytic activity">
    <reaction evidence="1 10">
        <text>(2E)-3-(2,3-dihydroxyphenyl)prop-2-enoate + O2 = (2Z,4E,7E)-2-hydroxy-6-oxonona-2,4,7-trienedioate + H(+)</text>
        <dbReference type="Rhea" id="RHEA:25054"/>
        <dbReference type="ChEBI" id="CHEBI:15378"/>
        <dbReference type="ChEBI" id="CHEBI:15379"/>
        <dbReference type="ChEBI" id="CHEBI:58642"/>
        <dbReference type="ChEBI" id="CHEBI:66888"/>
        <dbReference type="EC" id="1.13.11.16"/>
    </reaction>
</comment>
<keyword evidence="9 10" id="KW-0408">Iron</keyword>
<evidence type="ECO:0000313" key="13">
    <source>
        <dbReference type="Proteomes" id="UP001500227"/>
    </source>
</evidence>
<proteinExistence type="inferred from homology"/>
<evidence type="ECO:0000313" key="12">
    <source>
        <dbReference type="EMBL" id="GAA5091249.1"/>
    </source>
</evidence>
<evidence type="ECO:0000256" key="8">
    <source>
        <dbReference type="ARBA" id="ARBA00023002"/>
    </source>
</evidence>
<dbReference type="NCBIfam" id="NF009908">
    <property type="entry name" value="PRK13370.1-2"/>
    <property type="match status" value="1"/>
</dbReference>
<keyword evidence="8 10" id="KW-0560">Oxidoreductase</keyword>
<reference evidence="13" key="1">
    <citation type="journal article" date="2019" name="Int. J. Syst. Evol. Microbiol.">
        <title>The Global Catalogue of Microorganisms (GCM) 10K type strain sequencing project: providing services to taxonomists for standard genome sequencing and annotation.</title>
        <authorList>
            <consortium name="The Broad Institute Genomics Platform"/>
            <consortium name="The Broad Institute Genome Sequencing Center for Infectious Disease"/>
            <person name="Wu L."/>
            <person name="Ma J."/>
        </authorList>
    </citation>
    <scope>NUCLEOTIDE SEQUENCE [LARGE SCALE GENOMIC DNA]</scope>
    <source>
        <strain evidence="13">JCM 18423</strain>
    </source>
</reference>
<evidence type="ECO:0000256" key="9">
    <source>
        <dbReference type="ARBA" id="ARBA00023004"/>
    </source>
</evidence>
<keyword evidence="13" id="KW-1185">Reference proteome</keyword>
<dbReference type="NCBIfam" id="NF009910">
    <property type="entry name" value="PRK13370.1-4"/>
    <property type="match status" value="1"/>
</dbReference>
<dbReference type="HAMAP" id="MF_01653">
    <property type="entry name" value="MhpB"/>
    <property type="match status" value="1"/>
</dbReference>
<dbReference type="InterPro" id="IPR023789">
    <property type="entry name" value="DHPP/DHXA_dioxygenase"/>
</dbReference>
<evidence type="ECO:0000256" key="1">
    <source>
        <dbReference type="ARBA" id="ARBA00001748"/>
    </source>
</evidence>
<dbReference type="Proteomes" id="UP001500227">
    <property type="component" value="Unassembled WGS sequence"/>
</dbReference>
<feature type="domain" description="Extradiol ring-cleavage dioxygenase class III enzyme subunit B" evidence="11">
    <location>
        <begin position="7"/>
        <end position="303"/>
    </location>
</feature>
<name>A0ABP9M509_9BURK</name>
<feature type="active site" description="Proton donor" evidence="10">
    <location>
        <position position="115"/>
    </location>
</feature>
<comment type="catalytic activity">
    <reaction evidence="2 10">
        <text>3-(2,3-dihydroxyphenyl)propanoate + O2 = (2Z,4E)-2-hydroxy-6-oxonona-2,4-dienedioate + H(+)</text>
        <dbReference type="Rhea" id="RHEA:23840"/>
        <dbReference type="ChEBI" id="CHEBI:15378"/>
        <dbReference type="ChEBI" id="CHEBI:15379"/>
        <dbReference type="ChEBI" id="CHEBI:46951"/>
        <dbReference type="ChEBI" id="CHEBI:66887"/>
        <dbReference type="EC" id="1.13.11.16"/>
    </reaction>
</comment>